<organism evidence="1 2">
    <name type="scientific">Roseateles violae</name>
    <dbReference type="NCBI Taxonomy" id="3058042"/>
    <lineage>
        <taxon>Bacteria</taxon>
        <taxon>Pseudomonadati</taxon>
        <taxon>Pseudomonadota</taxon>
        <taxon>Betaproteobacteria</taxon>
        <taxon>Burkholderiales</taxon>
        <taxon>Sphaerotilaceae</taxon>
        <taxon>Roseateles</taxon>
    </lineage>
</organism>
<evidence type="ECO:0000313" key="1">
    <source>
        <dbReference type="EMBL" id="MDN3920020.1"/>
    </source>
</evidence>
<gene>
    <name evidence="1" type="ORF">QWJ38_06975</name>
</gene>
<dbReference type="NCBIfam" id="NF004798">
    <property type="entry name" value="PRK06147.1"/>
    <property type="match status" value="1"/>
</dbReference>
<protein>
    <recommendedName>
        <fullName evidence="3">3-oxoacyl-[acyl-carrier-protein] synthase-1</fullName>
    </recommendedName>
</protein>
<dbReference type="SUPFAM" id="SSF53901">
    <property type="entry name" value="Thiolase-like"/>
    <property type="match status" value="2"/>
</dbReference>
<keyword evidence="2" id="KW-1185">Reference proteome</keyword>
<reference evidence="1 2" key="1">
    <citation type="submission" date="2023-06" db="EMBL/GenBank/DDBJ databases">
        <title>Pelomonas sp. PFR6 16S ribosomal RNA gene Genome sequencing and assembly.</title>
        <authorList>
            <person name="Woo H."/>
        </authorList>
    </citation>
    <scope>NUCLEOTIDE SEQUENCE [LARGE SCALE GENOMIC DNA]</scope>
    <source>
        <strain evidence="1 2">PFR6</strain>
    </source>
</reference>
<dbReference type="InterPro" id="IPR016039">
    <property type="entry name" value="Thiolase-like"/>
</dbReference>
<proteinExistence type="predicted"/>
<dbReference type="RefSeq" id="WP_290358338.1">
    <property type="nucleotide sequence ID" value="NZ_JAUHHC010000002.1"/>
</dbReference>
<dbReference type="EMBL" id="JAUHHC010000002">
    <property type="protein sequence ID" value="MDN3920020.1"/>
    <property type="molecule type" value="Genomic_DNA"/>
</dbReference>
<comment type="caution">
    <text evidence="1">The sequence shown here is derived from an EMBL/GenBank/DDBJ whole genome shotgun (WGS) entry which is preliminary data.</text>
</comment>
<dbReference type="Proteomes" id="UP001228044">
    <property type="component" value="Unassembled WGS sequence"/>
</dbReference>
<evidence type="ECO:0008006" key="3">
    <source>
        <dbReference type="Google" id="ProtNLM"/>
    </source>
</evidence>
<accession>A0ABT8DNT1</accession>
<dbReference type="Gene3D" id="3.40.47.10">
    <property type="match status" value="1"/>
</dbReference>
<evidence type="ECO:0000313" key="2">
    <source>
        <dbReference type="Proteomes" id="UP001228044"/>
    </source>
</evidence>
<sequence>MHRAPLAIEGSGMVTSVGMSAAATCAAIRAGVQGVTETQFTDGNGELIRAAQVQLARPWRGVPKLLAMMASAAHECLVGAPMTRGVPIVCCVADPDQGGPFADLAEQAVSGLSERLGIRFDENHSAVIAGGRTGLGLALVHAHHMLYDGGVDRVLIVAGDSLVTRDTLSSLEDADRLLAGDNLNGFIPGEAAAAVMLSRPGAGTVLVCSAIAQASESATIVSDEPLRADGLVAAIRSALTDATIEPGAIDLRLTDLSGEHYYFREAALALSRIVKATNKELPLWHPADCVGQVGAAIGPIVLGVALAAVRKRYAPGPNVLVHLSEDAGSRVALVLQSTAPRHG</sequence>
<name>A0ABT8DNT1_9BURK</name>